<comment type="caution">
    <text evidence="1">The sequence shown here is derived from an EMBL/GenBank/DDBJ whole genome shotgun (WGS) entry which is preliminary data.</text>
</comment>
<evidence type="ECO:0000313" key="1">
    <source>
        <dbReference type="EMBL" id="KAJ5209024.1"/>
    </source>
</evidence>
<accession>A0A9W9MWU4</accession>
<dbReference type="AlphaFoldDB" id="A0A9W9MWU4"/>
<proteinExistence type="predicted"/>
<dbReference type="Gene3D" id="1.25.40.20">
    <property type="entry name" value="Ankyrin repeat-containing domain"/>
    <property type="match status" value="1"/>
</dbReference>
<sequence>MVQYTGGGEMAKLVLDRGLLRIDSESIEAQQELSHDVHRGMAGVVKRLLERGVDPKAPLLENHTFLLAAATYTPPTDDGIEGVAIILDLLLDHGAVIEEGVIVHVNWGKELDSDLAKVQLLLERGADPLAEHGGYWSAFVGGMRCLSSFRLTVQG</sequence>
<dbReference type="OrthoDB" id="341259at2759"/>
<protein>
    <submittedName>
        <fullName evidence="1">Uncharacterized protein</fullName>
    </submittedName>
</protein>
<dbReference type="InterPro" id="IPR036770">
    <property type="entry name" value="Ankyrin_rpt-contain_sf"/>
</dbReference>
<organism evidence="1 2">
    <name type="scientific">Penicillium cf. viridicatum</name>
    <dbReference type="NCBI Taxonomy" id="2972119"/>
    <lineage>
        <taxon>Eukaryota</taxon>
        <taxon>Fungi</taxon>
        <taxon>Dikarya</taxon>
        <taxon>Ascomycota</taxon>
        <taxon>Pezizomycotina</taxon>
        <taxon>Eurotiomycetes</taxon>
        <taxon>Eurotiomycetidae</taxon>
        <taxon>Eurotiales</taxon>
        <taxon>Aspergillaceae</taxon>
        <taxon>Penicillium</taxon>
    </lineage>
</organism>
<evidence type="ECO:0000313" key="2">
    <source>
        <dbReference type="Proteomes" id="UP001150942"/>
    </source>
</evidence>
<dbReference type="EMBL" id="JAPQKQ010000002">
    <property type="protein sequence ID" value="KAJ5209024.1"/>
    <property type="molecule type" value="Genomic_DNA"/>
</dbReference>
<reference evidence="1" key="2">
    <citation type="journal article" date="2023" name="IMA Fungus">
        <title>Comparative genomic study of the Penicillium genus elucidates a diverse pangenome and 15 lateral gene transfer events.</title>
        <authorList>
            <person name="Petersen C."/>
            <person name="Sorensen T."/>
            <person name="Nielsen M.R."/>
            <person name="Sondergaard T.E."/>
            <person name="Sorensen J.L."/>
            <person name="Fitzpatrick D.A."/>
            <person name="Frisvad J.C."/>
            <person name="Nielsen K.L."/>
        </authorList>
    </citation>
    <scope>NUCLEOTIDE SEQUENCE</scope>
    <source>
        <strain evidence="1">IBT 20477</strain>
    </source>
</reference>
<keyword evidence="2" id="KW-1185">Reference proteome</keyword>
<name>A0A9W9MWU4_9EURO</name>
<dbReference type="Proteomes" id="UP001150942">
    <property type="component" value="Unassembled WGS sequence"/>
</dbReference>
<dbReference type="SUPFAM" id="SSF48403">
    <property type="entry name" value="Ankyrin repeat"/>
    <property type="match status" value="1"/>
</dbReference>
<reference evidence="1" key="1">
    <citation type="submission" date="2022-11" db="EMBL/GenBank/DDBJ databases">
        <authorList>
            <person name="Petersen C."/>
        </authorList>
    </citation>
    <scope>NUCLEOTIDE SEQUENCE</scope>
    <source>
        <strain evidence="1">IBT 20477</strain>
    </source>
</reference>
<gene>
    <name evidence="1" type="ORF">N7449_003403</name>
</gene>